<dbReference type="PANTHER" id="PTHR35971:SF5">
    <property type="entry name" value="OBSCURIN LIKE CYTOSKELETAL ADAPTOR 1"/>
    <property type="match status" value="1"/>
</dbReference>
<dbReference type="PANTHER" id="PTHR35971">
    <property type="entry name" value="SI:DKEY-31G6.6"/>
    <property type="match status" value="1"/>
</dbReference>
<feature type="domain" description="Ig-like" evidence="12">
    <location>
        <begin position="672"/>
        <end position="759"/>
    </location>
</feature>
<dbReference type="Proteomes" id="UP000824540">
    <property type="component" value="Unassembled WGS sequence"/>
</dbReference>
<dbReference type="FunFam" id="2.60.40.10:FF:001328">
    <property type="entry name" value="titin isoform X1"/>
    <property type="match status" value="1"/>
</dbReference>
<organism evidence="13 14">
    <name type="scientific">Albula glossodonta</name>
    <name type="common">roundjaw bonefish</name>
    <dbReference type="NCBI Taxonomy" id="121402"/>
    <lineage>
        <taxon>Eukaryota</taxon>
        <taxon>Metazoa</taxon>
        <taxon>Chordata</taxon>
        <taxon>Craniata</taxon>
        <taxon>Vertebrata</taxon>
        <taxon>Euteleostomi</taxon>
        <taxon>Actinopterygii</taxon>
        <taxon>Neopterygii</taxon>
        <taxon>Teleostei</taxon>
        <taxon>Albuliformes</taxon>
        <taxon>Albulidae</taxon>
        <taxon>Albula</taxon>
    </lineage>
</organism>
<dbReference type="InterPro" id="IPR007110">
    <property type="entry name" value="Ig-like_dom"/>
</dbReference>
<comment type="subcellular location">
    <subcellularLocation>
        <location evidence="2">Cytoplasm</location>
    </subcellularLocation>
    <subcellularLocation>
        <location evidence="1">Nucleus</location>
    </subcellularLocation>
</comment>
<dbReference type="FunFam" id="2.60.40.10:FF:000714">
    <property type="entry name" value="Titin novex-3"/>
    <property type="match status" value="1"/>
</dbReference>
<proteinExistence type="inferred from homology"/>
<comment type="caution">
    <text evidence="13">The sequence shown here is derived from an EMBL/GenBank/DDBJ whole genome shotgun (WGS) entry which is preliminary data.</text>
</comment>
<evidence type="ECO:0000313" key="13">
    <source>
        <dbReference type="EMBL" id="KAG9340909.1"/>
    </source>
</evidence>
<feature type="domain" description="Ig-like" evidence="12">
    <location>
        <begin position="1097"/>
        <end position="1181"/>
    </location>
</feature>
<evidence type="ECO:0000256" key="2">
    <source>
        <dbReference type="ARBA" id="ARBA00004496"/>
    </source>
</evidence>
<dbReference type="FunFam" id="2.60.40.10:FF:000697">
    <property type="entry name" value="titin isoform X1"/>
    <property type="match status" value="1"/>
</dbReference>
<evidence type="ECO:0000256" key="1">
    <source>
        <dbReference type="ARBA" id="ARBA00004123"/>
    </source>
</evidence>
<feature type="domain" description="Ig-like" evidence="12">
    <location>
        <begin position="1444"/>
        <end position="1534"/>
    </location>
</feature>
<feature type="domain" description="Ig-like" evidence="12">
    <location>
        <begin position="2176"/>
        <end position="2264"/>
    </location>
</feature>
<evidence type="ECO:0000259" key="12">
    <source>
        <dbReference type="PROSITE" id="PS50835"/>
    </source>
</evidence>
<evidence type="ECO:0000256" key="10">
    <source>
        <dbReference type="ARBA" id="ARBA00023319"/>
    </source>
</evidence>
<feature type="domain" description="Ig-like" evidence="12">
    <location>
        <begin position="1983"/>
        <end position="2062"/>
    </location>
</feature>
<dbReference type="InterPro" id="IPR036179">
    <property type="entry name" value="Ig-like_dom_sf"/>
</dbReference>
<dbReference type="InterPro" id="IPR052385">
    <property type="entry name" value="Obscurin/Obscurin-like_Reg"/>
</dbReference>
<keyword evidence="9" id="KW-0539">Nucleus</keyword>
<feature type="domain" description="Ig-like" evidence="12">
    <location>
        <begin position="386"/>
        <end position="476"/>
    </location>
</feature>
<evidence type="ECO:0000313" key="14">
    <source>
        <dbReference type="Proteomes" id="UP000824540"/>
    </source>
</evidence>
<keyword evidence="8" id="KW-1015">Disulfide bond</keyword>
<evidence type="ECO:0000256" key="9">
    <source>
        <dbReference type="ARBA" id="ARBA00023242"/>
    </source>
</evidence>
<keyword evidence="5" id="KW-0597">Phosphoprotein</keyword>
<dbReference type="FunFam" id="2.60.40.10:FF:000147">
    <property type="entry name" value="Myosin light chain kinase"/>
    <property type="match status" value="1"/>
</dbReference>
<keyword evidence="10" id="KW-0393">Immunoglobulin domain</keyword>
<evidence type="ECO:0000256" key="8">
    <source>
        <dbReference type="ARBA" id="ARBA00023157"/>
    </source>
</evidence>
<name>A0A8T2NKZ3_9TELE</name>
<feature type="compositionally biased region" description="Low complexity" evidence="11">
    <location>
        <begin position="250"/>
        <end position="268"/>
    </location>
</feature>
<dbReference type="InterPro" id="IPR003599">
    <property type="entry name" value="Ig_sub"/>
</dbReference>
<feature type="domain" description="Ig-like" evidence="12">
    <location>
        <begin position="1799"/>
        <end position="1883"/>
    </location>
</feature>
<dbReference type="FunFam" id="2.60.40.10:FF:000659">
    <property type="entry name" value="titin isoform X1"/>
    <property type="match status" value="1"/>
</dbReference>
<dbReference type="FunFam" id="2.60.40.10:FF:000050">
    <property type="entry name" value="Titin isoform B"/>
    <property type="match status" value="6"/>
</dbReference>
<comment type="similarity">
    <text evidence="3">Belongs to the protein kinase superfamily. CAMK Ser/Thr protein kinase family.</text>
</comment>
<dbReference type="InterPro" id="IPR013098">
    <property type="entry name" value="Ig_I-set"/>
</dbReference>
<dbReference type="Pfam" id="PF07679">
    <property type="entry name" value="I-set"/>
    <property type="match status" value="21"/>
</dbReference>
<evidence type="ECO:0000256" key="11">
    <source>
        <dbReference type="SAM" id="MobiDB-lite"/>
    </source>
</evidence>
<dbReference type="FunFam" id="2.60.40.10:FF:001213">
    <property type="entry name" value="titin isoform X1"/>
    <property type="match status" value="2"/>
</dbReference>
<feature type="region of interest" description="Disordered" evidence="11">
    <location>
        <begin position="238"/>
        <end position="277"/>
    </location>
</feature>
<dbReference type="EMBL" id="JAFBMS010000039">
    <property type="protein sequence ID" value="KAG9340909.1"/>
    <property type="molecule type" value="Genomic_DNA"/>
</dbReference>
<dbReference type="FunFam" id="2.60.40.10:FF:000779">
    <property type="entry name" value="Titin b"/>
    <property type="match status" value="2"/>
</dbReference>
<dbReference type="FunFam" id="2.60.40.10:FF:001200">
    <property type="entry name" value="Titin a"/>
    <property type="match status" value="1"/>
</dbReference>
<dbReference type="CDD" id="cd00096">
    <property type="entry name" value="Ig"/>
    <property type="match status" value="4"/>
</dbReference>
<feature type="domain" description="Ig-like" evidence="12">
    <location>
        <begin position="1713"/>
        <end position="1796"/>
    </location>
</feature>
<sequence>MEISMTFADDAGEYSIFARNKLGEVSATVSLLEEDEYEAYMKKYEMTVQTEVTAMVQEPKVAELPPVVVSEYGKEQIRMTQQTQIMRTFVSEQEFQISAFEERIIREIEVRLLKITYMELVTEDGEEMVTTEQEAVEPAFDTPVKSYRILEGMGVTFHCKVAGTPLPKITWYKDGKRIKHGGRYQMEVLQDGRASLRIPVVLPEDEGVYTALASNMKANSVSSGKLYVEPTAPVGAQQFVPQPEAVQRIRSTSPRSLSRSPGRSPGRSPARRLDETDETQLERLYKPVFVLKPSSVKCAEGQTARFDLKVVGRPMPDTFWFHNGQQVVNDYTHKIVVKEDGVQSLIIVPAMPADSGEWTVVAQNRAGKTSLSMTLTVDAKENLVRPQFVERLKNLSVKQGTLVELAVKAIGNPLPDIVWLKNSDIISPQKYPNIRIEGTRGEANFKIASAVGSDSAWYTATAINKAGRDTTRCRVNVEVESTEPEPERRLVIPKGTYKAKEIAAPELEPLHLRYGQEQWEEGDLYDKEKQQKPHFKKKLTSVRLKHFGAVHFECRLTPIGDPTMVVEWLHDGKPLAAANRLRMINEFGYCSLDYEVAYSRDSGVITCRATNKFGVDQTSATLIVKDEKSLVEESQLPEGRKGMHRIEEMERIAHEGALTGVTGEEVTEKTKPEIVLLPEPARVLEGETARFRCRVTGYPAPKVNWYLNGQLIRKSKRFRLRYDGIYYLEITDSKSYDSGDVKVMAENPQGVAEHCVKLEIQQREDFRSILRRAPEVKAAEAGAEHGRVAFEVVKVEKPTDAAQPKEIVKLRKTERVIHEKATEETEELRSKFKRRTEEGYYEAITAVEMKSRRKDESYEDMLRKRKEELLHWTKEVPEEEKKKEEDRGKETIPTIRPEKLELSPSMEAPKILERIQSQTVAQTEEVRFRVRVVGKPDPECQWFKNGVLLEKSERIYWYWPEDKVCELVIRDVSADDSASIMVKAINIAGETSSHAFLLVQAKQVISFTQELEDINANEKDTMVTFECETNEPFVKVKWIKNNMEIFSGDKYRMHSDRKVHLLSVLVIEMSDAAEYSCAVAEDDHIRTSARLVVEGAPLEIEKKLENLEVPETYSGEFECVVSREDVEGTWYFEGKEISHSSKYVMSSRRGRHTLTVKDVKKEDQGKYSFGVGDLKTTASLHMILRPVTLLQGLNDLTICEGDIAQLEVKFSQENVEGTWMKNGQPISASDRIHIVIDKLIHKLLVENVSKDDAGMYSFVVPAQDISTSGKLTVQTIGIVSPLTDVTSVEGTKAVLEAKISAADISSVKWFHNDKLVTSSERVQLVAKGSKQRLVFSRTFASDQGQYKMVVGKADTSCKLTIEKIHIVKHMEDRVCTETQNVTFAVELSHAGIDAVWTFKSQHLKAGPKHKMEAKGKRYTLTVSNIMKDEEGQYTFAAGEQTSSAKLTVSGGAINRPLQDVTVAESQTAELECEVANPNTEGKWLKDGHTVDFSDNVRSEKKGAVRRLVIVITRPQDIGEYTYQVANSKTTANLRVEAVKVKKTLKNQTVTETQEAMFSLELTHKNVKGFQWIKNGVEIQPSDKYDIIAEGMVHTLKIKNCNTQDESVYGFKLGKLSANARLNVETIKIVKKPKDVTALLDATASFELSLSHDNIPVKWMYNNVELKPSENCKIMSERKAHKLIIQNVETRHAGEYTAVVGHLQCSATLYVEALRVTKTMKSIEVPETHVATFECEVSHFNVPSTWLKNGVEIEMNEKFRIVVQGKLHQLKIMNTSREDSAEYTFICGNDRVSATLTVSPILITSMLKDLNAQEKDTITFEVNVNYEGVTYKWLKNGVEIRSSERCQTRTKQLTHSLTIRNVHFGDGGEYSFVAGSAKTSSNLYIEARVIEFRKHIKDIKVTEKKRAIFECEISEPNTPVMWMKDGQELELSDRYKTTAEKYVHRLMIQTVRMSDAGEYSVVAGSSISKAHLTVEGRDVRITEPSEREITVLEKQRATIEFEVNEEDIEARWLRNGIEIQLSAEERFNYATIRKTHRLTITETYRSDAGEYTFIAGRNRSVVTLHVRIPEPPKIIRQMEPLSVEAGKPARFSVVAKGIPQPQVSWYKDSQVLSSGFKCKFLHDGDEYALLLIEVFPEDAAVYKCEAKNDYGVATSSASLNVEVPEVVSPDTGAPLSPPVIISPINRTSAREGESARFQCRVSGEDLKITWYHRDKEIQQSDSFRMSQFDDNCMLEITIAYQEDDGEYTCVARNTAGMVSCSATLTVEVVKVKEAIEAKIEEEVKELFFNEGAEYMDNRRQLRGAFSDTEDFLDHGLISANRCSSRTSSINSWTENIKPSFTKKLKFQSVLEGEPAAFKCKLVACPPPTILWFHNNRPIQKERHRKILMESTMHMHTSSLLIDSIKEKHSGSYKVMAINTEGSAESTASLLVSLREEQDANYLSFVRRSAKAHERIDTLVEQRKERKFRVDLRCVGSPFDKM</sequence>
<gene>
    <name evidence="13" type="ORF">JZ751_020102</name>
</gene>
<dbReference type="InterPro" id="IPR003598">
    <property type="entry name" value="Ig_sub2"/>
</dbReference>
<feature type="domain" description="Ig-like" evidence="12">
    <location>
        <begin position="138"/>
        <end position="222"/>
    </location>
</feature>
<dbReference type="GO" id="GO:0005634">
    <property type="term" value="C:nucleus"/>
    <property type="evidence" value="ECO:0007669"/>
    <property type="project" value="UniProtKB-SubCell"/>
</dbReference>
<keyword evidence="6" id="KW-0677">Repeat</keyword>
<dbReference type="FunFam" id="2.60.40.10:FF:000981">
    <property type="entry name" value="Titin a"/>
    <property type="match status" value="1"/>
</dbReference>
<evidence type="ECO:0000256" key="5">
    <source>
        <dbReference type="ARBA" id="ARBA00022553"/>
    </source>
</evidence>
<feature type="domain" description="Ig-like" evidence="12">
    <location>
        <begin position="287"/>
        <end position="376"/>
    </location>
</feature>
<dbReference type="FunFam" id="2.60.40.10:FF:001382">
    <property type="entry name" value="titin isoform X1"/>
    <property type="match status" value="1"/>
</dbReference>
<evidence type="ECO:0000256" key="6">
    <source>
        <dbReference type="ARBA" id="ARBA00022737"/>
    </source>
</evidence>
<dbReference type="SMART" id="SM00408">
    <property type="entry name" value="IGc2"/>
    <property type="match status" value="12"/>
</dbReference>
<feature type="domain" description="Ig-like" evidence="12">
    <location>
        <begin position="1886"/>
        <end position="1972"/>
    </location>
</feature>
<feature type="domain" description="Ig-like" evidence="12">
    <location>
        <begin position="2071"/>
        <end position="2159"/>
    </location>
</feature>
<feature type="domain" description="Ig-like" evidence="12">
    <location>
        <begin position="533"/>
        <end position="623"/>
    </location>
</feature>
<dbReference type="OrthoDB" id="5969272at2759"/>
<evidence type="ECO:0000256" key="3">
    <source>
        <dbReference type="ARBA" id="ARBA00006692"/>
    </source>
</evidence>
<dbReference type="FunFam" id="2.60.40.10:FF:000792">
    <property type="entry name" value="titin isoform X1"/>
    <property type="match status" value="2"/>
</dbReference>
<evidence type="ECO:0000256" key="4">
    <source>
        <dbReference type="ARBA" id="ARBA00022490"/>
    </source>
</evidence>
<evidence type="ECO:0000256" key="7">
    <source>
        <dbReference type="ARBA" id="ARBA00023054"/>
    </source>
</evidence>
<dbReference type="InterPro" id="IPR013783">
    <property type="entry name" value="Ig-like_fold"/>
</dbReference>
<accession>A0A8T2NKZ3</accession>
<keyword evidence="7" id="KW-0175">Coiled coil</keyword>
<dbReference type="SUPFAM" id="SSF48726">
    <property type="entry name" value="Immunoglobulin"/>
    <property type="match status" value="21"/>
</dbReference>
<feature type="non-terminal residue" evidence="13">
    <location>
        <position position="1"/>
    </location>
</feature>
<dbReference type="Gene3D" id="2.60.40.10">
    <property type="entry name" value="Immunoglobulins"/>
    <property type="match status" value="21"/>
</dbReference>
<dbReference type="FunFam" id="2.60.40.10:FF:001430">
    <property type="entry name" value="titin isoform X1"/>
    <property type="match status" value="1"/>
</dbReference>
<feature type="domain" description="Ig-like" evidence="12">
    <location>
        <begin position="1002"/>
        <end position="1093"/>
    </location>
</feature>
<reference evidence="13" key="1">
    <citation type="thesis" date="2021" institute="BYU ScholarsArchive" country="Provo, UT, USA">
        <title>Applications of and Algorithms for Genome Assembly and Genomic Analyses with an Emphasis on Marine Teleosts.</title>
        <authorList>
            <person name="Pickett B.D."/>
        </authorList>
    </citation>
    <scope>NUCLEOTIDE SEQUENCE</scope>
    <source>
        <strain evidence="13">HI-2016</strain>
    </source>
</reference>
<dbReference type="SMART" id="SM00409">
    <property type="entry name" value="IG"/>
    <property type="match status" value="21"/>
</dbReference>
<feature type="domain" description="Ig-like" evidence="12">
    <location>
        <begin position="2337"/>
        <end position="2431"/>
    </location>
</feature>
<dbReference type="GO" id="GO:0031674">
    <property type="term" value="C:I band"/>
    <property type="evidence" value="ECO:0007669"/>
    <property type="project" value="UniProtKB-ARBA"/>
</dbReference>
<keyword evidence="4" id="KW-0963">Cytoplasm</keyword>
<dbReference type="PROSITE" id="PS50835">
    <property type="entry name" value="IG_LIKE"/>
    <property type="match status" value="15"/>
</dbReference>
<keyword evidence="14" id="KW-1185">Reference proteome</keyword>
<protein>
    <recommendedName>
        <fullName evidence="12">Ig-like domain-containing protein</fullName>
    </recommendedName>
</protein>